<dbReference type="SUPFAM" id="SSF52540">
    <property type="entry name" value="P-loop containing nucleoside triphosphate hydrolases"/>
    <property type="match status" value="1"/>
</dbReference>
<dbReference type="InterPro" id="IPR003593">
    <property type="entry name" value="AAA+_ATPase"/>
</dbReference>
<evidence type="ECO:0000256" key="3">
    <source>
        <dbReference type="ARBA" id="ARBA00022741"/>
    </source>
</evidence>
<proteinExistence type="inferred from homology"/>
<name>A0A7X1B4L2_9BACT</name>
<dbReference type="AlphaFoldDB" id="A0A7X1B4L2"/>
<gene>
    <name evidence="6" type="ORF">H5P27_05695</name>
</gene>
<dbReference type="PANTHER" id="PTHR24220:SF689">
    <property type="entry name" value="LIPOPROTEIN-RELEASING SYSTEM ATP-BINDING PROTEIN LOLD"/>
    <property type="match status" value="1"/>
</dbReference>
<dbReference type="GO" id="GO:0022857">
    <property type="term" value="F:transmembrane transporter activity"/>
    <property type="evidence" value="ECO:0007669"/>
    <property type="project" value="TreeGrafter"/>
</dbReference>
<comment type="similarity">
    <text evidence="1">Belongs to the ABC transporter superfamily.</text>
</comment>
<keyword evidence="7" id="KW-1185">Reference proteome</keyword>
<dbReference type="Pfam" id="PF00005">
    <property type="entry name" value="ABC_tran"/>
    <property type="match status" value="1"/>
</dbReference>
<dbReference type="GO" id="GO:0016887">
    <property type="term" value="F:ATP hydrolysis activity"/>
    <property type="evidence" value="ECO:0007669"/>
    <property type="project" value="InterPro"/>
</dbReference>
<dbReference type="GO" id="GO:0005524">
    <property type="term" value="F:ATP binding"/>
    <property type="evidence" value="ECO:0007669"/>
    <property type="project" value="UniProtKB-KW"/>
</dbReference>
<dbReference type="RefSeq" id="WP_185659405.1">
    <property type="nucleotide sequence ID" value="NZ_CAWPOO010000006.1"/>
</dbReference>
<evidence type="ECO:0000313" key="6">
    <source>
        <dbReference type="EMBL" id="MBC2605531.1"/>
    </source>
</evidence>
<dbReference type="InterPro" id="IPR015854">
    <property type="entry name" value="ABC_transpr_LolD-like"/>
</dbReference>
<evidence type="ECO:0000256" key="2">
    <source>
        <dbReference type="ARBA" id="ARBA00022448"/>
    </source>
</evidence>
<sequence>MSEFAIKAEGVAKSYQTGETTLEVLREVSLSVKKGEFISIQGESGCGKTTLLNVLAGIESPGNGFVEWGGERIDAFGRNALAVKRGRYLGIVFQSYYLVPEIDSLQNVLMSRRILGGRIGKSEIDEARRMLEKVGLGDRCHQMPNTLSGGERQRVAIARALLVNPNVVLADEPTGNLDEGTGNRVMSQLRELCEELGTALVLVTHNAEHAALADRQLTLSQGSIS</sequence>
<keyword evidence="3" id="KW-0547">Nucleotide-binding</keyword>
<accession>A0A7X1B4L2</accession>
<dbReference type="InterPro" id="IPR027417">
    <property type="entry name" value="P-loop_NTPase"/>
</dbReference>
<comment type="caution">
    <text evidence="6">The sequence shown here is derived from an EMBL/GenBank/DDBJ whole genome shotgun (WGS) entry which is preliminary data.</text>
</comment>
<dbReference type="InterPro" id="IPR017911">
    <property type="entry name" value="MacB-like_ATP-bd"/>
</dbReference>
<dbReference type="Gene3D" id="3.40.50.300">
    <property type="entry name" value="P-loop containing nucleotide triphosphate hydrolases"/>
    <property type="match status" value="1"/>
</dbReference>
<dbReference type="GO" id="GO:0005886">
    <property type="term" value="C:plasma membrane"/>
    <property type="evidence" value="ECO:0007669"/>
    <property type="project" value="TreeGrafter"/>
</dbReference>
<dbReference type="SMART" id="SM00382">
    <property type="entry name" value="AAA"/>
    <property type="match status" value="1"/>
</dbReference>
<dbReference type="InterPro" id="IPR017871">
    <property type="entry name" value="ABC_transporter-like_CS"/>
</dbReference>
<dbReference type="InterPro" id="IPR003439">
    <property type="entry name" value="ABC_transporter-like_ATP-bd"/>
</dbReference>
<organism evidence="6 7">
    <name type="scientific">Pelagicoccus albus</name>
    <dbReference type="NCBI Taxonomy" id="415222"/>
    <lineage>
        <taxon>Bacteria</taxon>
        <taxon>Pseudomonadati</taxon>
        <taxon>Verrucomicrobiota</taxon>
        <taxon>Opitutia</taxon>
        <taxon>Puniceicoccales</taxon>
        <taxon>Pelagicoccaceae</taxon>
        <taxon>Pelagicoccus</taxon>
    </lineage>
</organism>
<dbReference type="CDD" id="cd03255">
    <property type="entry name" value="ABC_MJ0796_LolCDE_FtsE"/>
    <property type="match status" value="1"/>
</dbReference>
<protein>
    <submittedName>
        <fullName evidence="6">ABC transporter ATP-binding protein</fullName>
    </submittedName>
</protein>
<dbReference type="PANTHER" id="PTHR24220">
    <property type="entry name" value="IMPORT ATP-BINDING PROTEIN"/>
    <property type="match status" value="1"/>
</dbReference>
<feature type="domain" description="ABC transporter" evidence="5">
    <location>
        <begin position="6"/>
        <end position="225"/>
    </location>
</feature>
<dbReference type="EMBL" id="JACHVC010000006">
    <property type="protein sequence ID" value="MBC2605531.1"/>
    <property type="molecule type" value="Genomic_DNA"/>
</dbReference>
<keyword evidence="2" id="KW-0813">Transport</keyword>
<evidence type="ECO:0000256" key="1">
    <source>
        <dbReference type="ARBA" id="ARBA00005417"/>
    </source>
</evidence>
<reference evidence="6 7" key="1">
    <citation type="submission" date="2020-07" db="EMBL/GenBank/DDBJ databases">
        <authorList>
            <person name="Feng X."/>
        </authorList>
    </citation>
    <scope>NUCLEOTIDE SEQUENCE [LARGE SCALE GENOMIC DNA]</scope>
    <source>
        <strain evidence="6 7">JCM23202</strain>
    </source>
</reference>
<dbReference type="PROSITE" id="PS50893">
    <property type="entry name" value="ABC_TRANSPORTER_2"/>
    <property type="match status" value="1"/>
</dbReference>
<evidence type="ECO:0000259" key="5">
    <source>
        <dbReference type="PROSITE" id="PS50893"/>
    </source>
</evidence>
<evidence type="ECO:0000313" key="7">
    <source>
        <dbReference type="Proteomes" id="UP000526501"/>
    </source>
</evidence>
<keyword evidence="4 6" id="KW-0067">ATP-binding</keyword>
<dbReference type="Proteomes" id="UP000526501">
    <property type="component" value="Unassembled WGS sequence"/>
</dbReference>
<dbReference type="PROSITE" id="PS00211">
    <property type="entry name" value="ABC_TRANSPORTER_1"/>
    <property type="match status" value="1"/>
</dbReference>
<evidence type="ECO:0000256" key="4">
    <source>
        <dbReference type="ARBA" id="ARBA00022840"/>
    </source>
</evidence>